<dbReference type="Pfam" id="PF01553">
    <property type="entry name" value="Acyltransferase"/>
    <property type="match status" value="1"/>
</dbReference>
<evidence type="ECO:0000313" key="6">
    <source>
        <dbReference type="Proteomes" id="UP000823936"/>
    </source>
</evidence>
<comment type="pathway">
    <text evidence="1">Lipid metabolism.</text>
</comment>
<dbReference type="PANTHER" id="PTHR10434">
    <property type="entry name" value="1-ACYL-SN-GLYCEROL-3-PHOSPHATE ACYLTRANSFERASE"/>
    <property type="match status" value="1"/>
</dbReference>
<gene>
    <name evidence="5" type="ORF">IAB12_03695</name>
</gene>
<protein>
    <submittedName>
        <fullName evidence="5">1-acyl-sn-glycerol-3-phosphate acyltransferase</fullName>
    </submittedName>
</protein>
<dbReference type="SUPFAM" id="SSF69593">
    <property type="entry name" value="Glycerol-3-phosphate (1)-acyltransferase"/>
    <property type="match status" value="1"/>
</dbReference>
<accession>A0A9D1PTM1</accession>
<proteinExistence type="predicted"/>
<dbReference type="GO" id="GO:0006654">
    <property type="term" value="P:phosphatidic acid biosynthetic process"/>
    <property type="evidence" value="ECO:0007669"/>
    <property type="project" value="TreeGrafter"/>
</dbReference>
<name>A0A9D1PTM1_9SPIO</name>
<dbReference type="PANTHER" id="PTHR10434:SF11">
    <property type="entry name" value="1-ACYL-SN-GLYCEROL-3-PHOSPHATE ACYLTRANSFERASE"/>
    <property type="match status" value="1"/>
</dbReference>
<sequence length="401" mass="45977">MKAEKYKWPPAMKYLLLPFYGTYLKRKYGLTLVSDDEKSLRILLENGGGLVFSNHVHTLDPFLISAVFPYHIRWVAGAYLFKMKAVGYLLRNWVGCISKSQGKNDLGTIRAIKNALEENTIVGVFPEGTRSWDGEMMDITTGSAKIMKIFRRPVVIINIEGGYNRKPRWAKNDRKGNITIRIKKILSSEELEEMSISDVEAVLRENLSFSSSSWQKENRMPFEGRKRAEGIERLLYYCPYCLSAGTVSSNGNMLSCSSCRKSAEVSVYDEIIDEESMMSERDAHIRAREELERNIRKNDGTLLFPLERGILFQKEEKGRLVKLSSSFIFSMTAGSIRFSFSSHKEKVREMTFPFSEISALVINAKQSIEFTHMKNTYRFRLEETKSPLKVFDAYCIIRGGN</sequence>
<reference evidence="5" key="1">
    <citation type="journal article" date="2021" name="PeerJ">
        <title>Extensive microbial diversity within the chicken gut microbiome revealed by metagenomics and culture.</title>
        <authorList>
            <person name="Gilroy R."/>
            <person name="Ravi A."/>
            <person name="Getino M."/>
            <person name="Pursley I."/>
            <person name="Horton D.L."/>
            <person name="Alikhan N.F."/>
            <person name="Baker D."/>
            <person name="Gharbi K."/>
            <person name="Hall N."/>
            <person name="Watson M."/>
            <person name="Adriaenssens E.M."/>
            <person name="Foster-Nyarko E."/>
            <person name="Jarju S."/>
            <person name="Secka A."/>
            <person name="Antonio M."/>
            <person name="Oren A."/>
            <person name="Chaudhuri R.R."/>
            <person name="La Ragione R."/>
            <person name="Hildebrand F."/>
            <person name="Pallen M.J."/>
        </authorList>
    </citation>
    <scope>NUCLEOTIDE SEQUENCE</scope>
    <source>
        <strain evidence="5">Gambia11-129</strain>
    </source>
</reference>
<organism evidence="5 6">
    <name type="scientific">Candidatus Ornithospirochaeta avicola</name>
    <dbReference type="NCBI Taxonomy" id="2840896"/>
    <lineage>
        <taxon>Bacteria</taxon>
        <taxon>Pseudomonadati</taxon>
        <taxon>Spirochaetota</taxon>
        <taxon>Spirochaetia</taxon>
        <taxon>Spirochaetales</taxon>
        <taxon>Spirochaetaceae</taxon>
        <taxon>Spirochaetaceae incertae sedis</taxon>
        <taxon>Candidatus Ornithospirochaeta</taxon>
    </lineage>
</organism>
<dbReference type="CDD" id="cd07989">
    <property type="entry name" value="LPLAT_AGPAT-like"/>
    <property type="match status" value="1"/>
</dbReference>
<keyword evidence="3 5" id="KW-0012">Acyltransferase</keyword>
<dbReference type="SMART" id="SM00563">
    <property type="entry name" value="PlsC"/>
    <property type="match status" value="1"/>
</dbReference>
<evidence type="ECO:0000259" key="4">
    <source>
        <dbReference type="SMART" id="SM00563"/>
    </source>
</evidence>
<dbReference type="InterPro" id="IPR002123">
    <property type="entry name" value="Plipid/glycerol_acylTrfase"/>
</dbReference>
<evidence type="ECO:0000256" key="2">
    <source>
        <dbReference type="ARBA" id="ARBA00022679"/>
    </source>
</evidence>
<keyword evidence="2" id="KW-0808">Transferase</keyword>
<feature type="domain" description="Phospholipid/glycerol acyltransferase" evidence="4">
    <location>
        <begin position="49"/>
        <end position="162"/>
    </location>
</feature>
<evidence type="ECO:0000256" key="3">
    <source>
        <dbReference type="ARBA" id="ARBA00023315"/>
    </source>
</evidence>
<dbReference type="EMBL" id="DXHU01000015">
    <property type="protein sequence ID" value="HIV98870.1"/>
    <property type="molecule type" value="Genomic_DNA"/>
</dbReference>
<evidence type="ECO:0000313" key="5">
    <source>
        <dbReference type="EMBL" id="HIV98870.1"/>
    </source>
</evidence>
<comment type="caution">
    <text evidence="5">The sequence shown here is derived from an EMBL/GenBank/DDBJ whole genome shotgun (WGS) entry which is preliminary data.</text>
</comment>
<dbReference type="Proteomes" id="UP000823936">
    <property type="component" value="Unassembled WGS sequence"/>
</dbReference>
<evidence type="ECO:0000256" key="1">
    <source>
        <dbReference type="ARBA" id="ARBA00005189"/>
    </source>
</evidence>
<dbReference type="GO" id="GO:0003841">
    <property type="term" value="F:1-acylglycerol-3-phosphate O-acyltransferase activity"/>
    <property type="evidence" value="ECO:0007669"/>
    <property type="project" value="TreeGrafter"/>
</dbReference>
<reference evidence="5" key="2">
    <citation type="submission" date="2021-04" db="EMBL/GenBank/DDBJ databases">
        <authorList>
            <person name="Gilroy R."/>
        </authorList>
    </citation>
    <scope>NUCLEOTIDE SEQUENCE</scope>
    <source>
        <strain evidence="5">Gambia11-129</strain>
    </source>
</reference>
<dbReference type="AlphaFoldDB" id="A0A9D1PTM1"/>